<sequence>MTTDMLIVLAALALALLLLVVWLLLRRLLLAQWQAGLQALDDKALATQLVFTNKLEQIASALDGRALATHLAVVKNDGTIDALARQLDGLTQATQQTLEGLRQVVDERLAQAVAESRSGRTELLAAFGTFEASLGQRQMALGATLEQRFDGQQQAVAGRLEESNKALLAHLAQGQADSATARKELSDTLTGFRTELTTTTAALVKQSGESRQAMGESAALFEQRIQERFEALTAGTRQTLDSLKGDVQAQLGSMANALKNQLEANGLQITNQFSVLQDAVSQQLAGLVQGSGHNAEQLRNTLNERLAAIQADNASKLEAMRRTVDEKLHATLEQRLGESFKLVSERLEQVHKGLGEMQTLAGSVGDLKRVMTNVKSRGTWGEMQLGAIIENVLTPEQFARNVKTVPGSDELVEFAIRLPGKSDEHPVWLPIDAKYPVEQYQRLLDAQDAADKAAIASAGNAFETSVRLEARKIFAKYVSPPHTTDFAVLYLPTESLFAEVMRRPGLVEAVQNECRVMITGPANLAAMLNSLQMGFRTLAIEKRSSEVWSLLGSVKTEFAKFGEAVEATKKSIDTAAKKFDEVGVRTRAIQRRLRAVQDLPAPGADLALATAALPVPEDELP</sequence>
<dbReference type="KEGG" id="vei:Veis_2070"/>
<dbReference type="RefSeq" id="WP_011809826.1">
    <property type="nucleotide sequence ID" value="NC_008786.1"/>
</dbReference>
<dbReference type="Proteomes" id="UP000000374">
    <property type="component" value="Chromosome"/>
</dbReference>
<dbReference type="AlphaFoldDB" id="A1WJL3"/>
<dbReference type="SUPFAM" id="SSF58113">
    <property type="entry name" value="Apolipoprotein A-I"/>
    <property type="match status" value="1"/>
</dbReference>
<dbReference type="OrthoDB" id="9765111at2"/>
<reference evidence="6" key="1">
    <citation type="submission" date="2006-12" db="EMBL/GenBank/DDBJ databases">
        <title>Complete sequence of chromosome 1 of Verminephrobacter eiseniae EF01-2.</title>
        <authorList>
            <person name="Copeland A."/>
            <person name="Lucas S."/>
            <person name="Lapidus A."/>
            <person name="Barry K."/>
            <person name="Detter J.C."/>
            <person name="Glavina del Rio T."/>
            <person name="Dalin E."/>
            <person name="Tice H."/>
            <person name="Pitluck S."/>
            <person name="Chertkov O."/>
            <person name="Brettin T."/>
            <person name="Bruce D."/>
            <person name="Han C."/>
            <person name="Tapia R."/>
            <person name="Gilna P."/>
            <person name="Schmutz J."/>
            <person name="Larimer F."/>
            <person name="Land M."/>
            <person name="Hauser L."/>
            <person name="Kyrpides N."/>
            <person name="Kim E."/>
            <person name="Stahl D."/>
            <person name="Richardson P."/>
        </authorList>
    </citation>
    <scope>NUCLEOTIDE SEQUENCE [LARGE SCALE GENOMIC DNA]</scope>
    <source>
        <strain evidence="6">EF01-2</strain>
    </source>
</reference>
<dbReference type="Pfam" id="PF02646">
    <property type="entry name" value="RmuC"/>
    <property type="match status" value="1"/>
</dbReference>
<dbReference type="GO" id="GO:0006310">
    <property type="term" value="P:DNA recombination"/>
    <property type="evidence" value="ECO:0007669"/>
    <property type="project" value="UniProtKB-KW"/>
</dbReference>
<dbReference type="EMBL" id="CP000542">
    <property type="protein sequence ID" value="ABM57820.1"/>
    <property type="molecule type" value="Genomic_DNA"/>
</dbReference>
<comment type="similarity">
    <text evidence="2">Belongs to the RmuC family.</text>
</comment>
<organism evidence="5 6">
    <name type="scientific">Verminephrobacter eiseniae (strain EF01-2)</name>
    <dbReference type="NCBI Taxonomy" id="391735"/>
    <lineage>
        <taxon>Bacteria</taxon>
        <taxon>Pseudomonadati</taxon>
        <taxon>Pseudomonadota</taxon>
        <taxon>Betaproteobacteria</taxon>
        <taxon>Burkholderiales</taxon>
        <taxon>Comamonadaceae</taxon>
        <taxon>Verminephrobacter</taxon>
    </lineage>
</organism>
<protein>
    <recommendedName>
        <fullName evidence="7">DNA recombination protein RmuC</fullName>
    </recommendedName>
</protein>
<evidence type="ECO:0000313" key="5">
    <source>
        <dbReference type="EMBL" id="ABM57820.1"/>
    </source>
</evidence>
<keyword evidence="3" id="KW-0175">Coiled coil</keyword>
<evidence type="ECO:0000256" key="1">
    <source>
        <dbReference type="ARBA" id="ARBA00003416"/>
    </source>
</evidence>
<evidence type="ECO:0000256" key="4">
    <source>
        <dbReference type="ARBA" id="ARBA00023172"/>
    </source>
</evidence>
<dbReference type="STRING" id="391735.Veis_2070"/>
<evidence type="ECO:0008006" key="7">
    <source>
        <dbReference type="Google" id="ProtNLM"/>
    </source>
</evidence>
<dbReference type="PANTHER" id="PTHR30563">
    <property type="entry name" value="DNA RECOMBINATION PROTEIN RMUC"/>
    <property type="match status" value="1"/>
</dbReference>
<keyword evidence="4" id="KW-0233">DNA recombination</keyword>
<dbReference type="GeneID" id="76460646"/>
<proteinExistence type="inferred from homology"/>
<evidence type="ECO:0000256" key="3">
    <source>
        <dbReference type="ARBA" id="ARBA00023054"/>
    </source>
</evidence>
<dbReference type="Gene3D" id="1.20.5.1230">
    <property type="entry name" value="Apolipoprotein A-I"/>
    <property type="match status" value="1"/>
</dbReference>
<dbReference type="eggNOG" id="COG1322">
    <property type="taxonomic scope" value="Bacteria"/>
</dbReference>
<dbReference type="HOGENOM" id="CLU_020365_1_1_4"/>
<gene>
    <name evidence="5" type="ordered locus">Veis_2070</name>
</gene>
<evidence type="ECO:0000313" key="6">
    <source>
        <dbReference type="Proteomes" id="UP000000374"/>
    </source>
</evidence>
<name>A1WJL3_VEREI</name>
<dbReference type="PANTHER" id="PTHR30563:SF0">
    <property type="entry name" value="DNA RECOMBINATION PROTEIN RMUC"/>
    <property type="match status" value="1"/>
</dbReference>
<dbReference type="InterPro" id="IPR003798">
    <property type="entry name" value="DNA_recombination_RmuC"/>
</dbReference>
<comment type="function">
    <text evidence="1">Involved in DNA recombination.</text>
</comment>
<keyword evidence="6" id="KW-1185">Reference proteome</keyword>
<accession>A1WJL3</accession>
<evidence type="ECO:0000256" key="2">
    <source>
        <dbReference type="ARBA" id="ARBA00009840"/>
    </source>
</evidence>